<dbReference type="Proteomes" id="UP001203945">
    <property type="component" value="Unassembled WGS sequence"/>
</dbReference>
<keyword evidence="3" id="KW-1185">Reference proteome</keyword>
<proteinExistence type="predicted"/>
<name>A0ABT1MKR4_9RHOB</name>
<accession>A0ABT1MKR4</accession>
<feature type="region of interest" description="Disordered" evidence="1">
    <location>
        <begin position="112"/>
        <end position="131"/>
    </location>
</feature>
<feature type="region of interest" description="Disordered" evidence="1">
    <location>
        <begin position="582"/>
        <end position="611"/>
    </location>
</feature>
<feature type="region of interest" description="Disordered" evidence="1">
    <location>
        <begin position="257"/>
        <end position="293"/>
    </location>
</feature>
<gene>
    <name evidence="2" type="ORF">MLD63_00385</name>
</gene>
<sequence>MVTIVPPTLLNLAGIPAATFEPHIQPGNHLRVGHNPVLGLPVAPFILQRARLSERLPDNFAPRRDIVFRNARDEILTLPITVEKGDEIRATIVQGAGLSCIFVGMMSRAADKPQPGPVRVPVPTRPVVGPRITRPVNRDGGTLARLDTRSLRDMLVDRLAQLREAPTETGDLRMRVYGPSVGLGPTLVGERRAAPYTIGAPAITEVLVTGRGIITDMAWIAAQDVVDLSWDTIDVLNLPRTSGLRYLSLIDPVGRAENRMRRQAPNRRPLQETQGATQPGAAPGFSDTEESERVHALANPLDRDLDALIDGPDLPFLASETVQVTDAAGRPLATAPGEQSEVTIGHLARVMQGSLDPGVAGWLGFKGLDQKMDLIDGLTFYRVIGFFRHPQSIGVPPDRLLSLPINVIAQSDRQMSAPVVFRTFVKLAGNYLRDEGEELRGELAPASDYMMMGAICAVDGRAIPEPPAPPQILTPEHVSWLPALPPQAVREIECPLKGVLVGATLAAEREQPAAGFETINRRVEGTVWHIPLALGLTGQNDNQPLAEQDGRQGFVADRTAGAEAARYHIAQQDRFGRWSGFAIQNAAPGPRPKPPRPVVQGSYRQPGPADAATVGGTFHLRVPLPENESLAPGSFSLSHVRLHFRHHGVDSPGVEVAMADIDAAVGTAIAIEVPPPGEVARRAVPVTLTGPILAPTEQRRMVITAEWIDSAGQASATSEPLRLRMTDPRPPAQMPIPDVLLYSSRPDATGLAWVERSWTAPVTNAPIYAAYYTDENRLLAWLSDQGRAVEAGQIAAITDRAARAGRFRAIQADFPDHLFERLPTAIDAPNPTTRRLSHALSGSSRVLNAYKIATEAPGSGARPVLRDLDMVFYGVPNSDPPPRPSVSVRLVPPQAGEPDLVVEVTVTAEIGTTRGERARIYRTRGTAPDPLNAPLVASLPLPAPDPITGRQILIFRDAGAADIAPAARLSAFARYQWRAEVQGAPESGSTVPGMWSRPSDPAGLATIPLPGPVAPSFDGFGGTAVAGGTQDLTLAFSHPGDLRPTPFGNWRIEILRAPPGEAFGLMADAPILELPLVIGDPAADGFTPLATQFKATLYDPLGRAAPPVTMVST</sequence>
<evidence type="ECO:0000313" key="3">
    <source>
        <dbReference type="Proteomes" id="UP001203945"/>
    </source>
</evidence>
<dbReference type="RefSeq" id="WP_255327856.1">
    <property type="nucleotide sequence ID" value="NZ_JAKZEU010000001.1"/>
</dbReference>
<feature type="compositionally biased region" description="Pro residues" evidence="1">
    <location>
        <begin position="114"/>
        <end position="124"/>
    </location>
</feature>
<geneLocation type="plasmid" evidence="2">
    <name>unnamed1</name>
</geneLocation>
<comment type="caution">
    <text evidence="2">The sequence shown here is derived from an EMBL/GenBank/DDBJ whole genome shotgun (WGS) entry which is preliminary data.</text>
</comment>
<evidence type="ECO:0000256" key="1">
    <source>
        <dbReference type="SAM" id="MobiDB-lite"/>
    </source>
</evidence>
<keyword evidence="2" id="KW-0614">Plasmid</keyword>
<evidence type="ECO:0000313" key="2">
    <source>
        <dbReference type="EMBL" id="MCQ0968893.1"/>
    </source>
</evidence>
<reference evidence="2 3" key="1">
    <citation type="submission" date="2022-03" db="EMBL/GenBank/DDBJ databases">
        <authorList>
            <person name="He Y."/>
        </authorList>
    </citation>
    <scope>NUCLEOTIDE SEQUENCE [LARGE SCALE GENOMIC DNA]</scope>
    <source>
        <strain evidence="2 3">TK19116</strain>
        <plasmid evidence="2">unnamed1</plasmid>
    </source>
</reference>
<dbReference type="EMBL" id="JAKZEU010000001">
    <property type="protein sequence ID" value="MCQ0968893.1"/>
    <property type="molecule type" value="Genomic_DNA"/>
</dbReference>
<organism evidence="2 3">
    <name type="scientific">Paracoccus albicereus</name>
    <dbReference type="NCBI Taxonomy" id="2922394"/>
    <lineage>
        <taxon>Bacteria</taxon>
        <taxon>Pseudomonadati</taxon>
        <taxon>Pseudomonadota</taxon>
        <taxon>Alphaproteobacteria</taxon>
        <taxon>Rhodobacterales</taxon>
        <taxon>Paracoccaceae</taxon>
        <taxon>Paracoccus</taxon>
    </lineage>
</organism>
<protein>
    <submittedName>
        <fullName evidence="2">Uncharacterized protein</fullName>
    </submittedName>
</protein>